<evidence type="ECO:0000256" key="5">
    <source>
        <dbReference type="ARBA" id="ARBA00023274"/>
    </source>
</evidence>
<dbReference type="InterPro" id="IPR011332">
    <property type="entry name" value="Ribosomal_zn-bd"/>
</dbReference>
<dbReference type="SMART" id="SM00213">
    <property type="entry name" value="UBQ"/>
    <property type="match status" value="1"/>
</dbReference>
<dbReference type="InterPro" id="IPR000626">
    <property type="entry name" value="Ubiquitin-like_dom"/>
</dbReference>
<comment type="subunit">
    <text evidence="6">Part of the 60S ribosomal subunit.</text>
</comment>
<protein>
    <submittedName>
        <fullName evidence="8">Ubiquitin-60S ribosomal protein L40</fullName>
    </submittedName>
</protein>
<dbReference type="InterPro" id="IPR001975">
    <property type="entry name" value="Ribosomal_eL40_dom"/>
</dbReference>
<dbReference type="InterPro" id="IPR029071">
    <property type="entry name" value="Ubiquitin-like_domsf"/>
</dbReference>
<evidence type="ECO:0000259" key="7">
    <source>
        <dbReference type="PROSITE" id="PS50053"/>
    </source>
</evidence>
<dbReference type="Gene3D" id="4.10.1060.50">
    <property type="match status" value="1"/>
</dbReference>
<keyword evidence="4 8" id="KW-0689">Ribosomal protein</keyword>
<dbReference type="GO" id="GO:0005840">
    <property type="term" value="C:ribosome"/>
    <property type="evidence" value="ECO:0007669"/>
    <property type="project" value="UniProtKB-KW"/>
</dbReference>
<evidence type="ECO:0000256" key="2">
    <source>
        <dbReference type="ARBA" id="ARBA00008373"/>
    </source>
</evidence>
<dbReference type="SUPFAM" id="SSF57829">
    <property type="entry name" value="Zn-binding ribosomal proteins"/>
    <property type="match status" value="1"/>
</dbReference>
<dbReference type="SUPFAM" id="SSF54236">
    <property type="entry name" value="Ubiquitin-like"/>
    <property type="match status" value="1"/>
</dbReference>
<dbReference type="Proteomes" id="UP001516464">
    <property type="component" value="Unassembled WGS sequence"/>
</dbReference>
<dbReference type="PROSITE" id="PS50053">
    <property type="entry name" value="UBIQUITIN_2"/>
    <property type="match status" value="1"/>
</dbReference>
<accession>A0ABQ7HXX0</accession>
<dbReference type="EMBL" id="SBIQ01000142">
    <property type="protein sequence ID" value="KAF7683015.1"/>
    <property type="molecule type" value="Genomic_DNA"/>
</dbReference>
<evidence type="ECO:0000313" key="8">
    <source>
        <dbReference type="EMBL" id="KAF7683015.1"/>
    </source>
</evidence>
<comment type="similarity">
    <text evidence="2">In the N-terminal section; belongs to the ubiquitin family.</text>
</comment>
<keyword evidence="5" id="KW-0687">Ribonucleoprotein</keyword>
<comment type="caution">
    <text evidence="8">The sequence shown here is derived from an EMBL/GenBank/DDBJ whole genome shotgun (WGS) entry which is preliminary data.</text>
</comment>
<evidence type="ECO:0000256" key="4">
    <source>
        <dbReference type="ARBA" id="ARBA00022980"/>
    </source>
</evidence>
<feature type="domain" description="Ubiquitin-like" evidence="7">
    <location>
        <begin position="1"/>
        <end position="76"/>
    </location>
</feature>
<dbReference type="Pfam" id="PF00240">
    <property type="entry name" value="ubiquitin"/>
    <property type="match status" value="1"/>
</dbReference>
<dbReference type="SMART" id="SM01377">
    <property type="entry name" value="Ribosomal_L40e"/>
    <property type="match status" value="1"/>
</dbReference>
<keyword evidence="9" id="KW-1185">Reference proteome</keyword>
<dbReference type="Pfam" id="PF01020">
    <property type="entry name" value="Ribosomal_L40e"/>
    <property type="match status" value="1"/>
</dbReference>
<keyword evidence="3" id="KW-1017">Isopeptide bond</keyword>
<proteinExistence type="inferred from homology"/>
<evidence type="ECO:0000313" key="9">
    <source>
        <dbReference type="Proteomes" id="UP001516464"/>
    </source>
</evidence>
<comment type="function">
    <text evidence="1">Component of the 60S subunit of the ribosome.</text>
</comment>
<evidence type="ECO:0000256" key="3">
    <source>
        <dbReference type="ARBA" id="ARBA00022499"/>
    </source>
</evidence>
<name>A0ABQ7HXX0_9MICR</name>
<organism evidence="8 9">
    <name type="scientific">Astathelohania contejeani</name>
    <dbReference type="NCBI Taxonomy" id="164912"/>
    <lineage>
        <taxon>Eukaryota</taxon>
        <taxon>Fungi</taxon>
        <taxon>Fungi incertae sedis</taxon>
        <taxon>Microsporidia</taxon>
        <taxon>Astathelohaniidae</taxon>
        <taxon>Astathelohania</taxon>
    </lineage>
</organism>
<gene>
    <name evidence="8" type="primary">RpL40</name>
    <name evidence="8" type="ORF">TCON_1775</name>
</gene>
<evidence type="ECO:0000256" key="1">
    <source>
        <dbReference type="ARBA" id="ARBA00002241"/>
    </source>
</evidence>
<dbReference type="Gene3D" id="3.10.20.90">
    <property type="entry name" value="Phosphatidylinositol 3-kinase Catalytic Subunit, Chain A, domain 1"/>
    <property type="match status" value="1"/>
</dbReference>
<evidence type="ECO:0000256" key="6">
    <source>
        <dbReference type="ARBA" id="ARBA00035124"/>
    </source>
</evidence>
<dbReference type="InterPro" id="IPR038587">
    <property type="entry name" value="Ribosomal_eL40_sf"/>
</dbReference>
<reference evidence="8 9" key="1">
    <citation type="submission" date="2019-01" db="EMBL/GenBank/DDBJ databases">
        <title>Genomes sequencing and comparative genomics of infectious freshwater microsporidia, Cucumispora dikerogammari and Thelohania contejeani.</title>
        <authorList>
            <person name="Cormier A."/>
            <person name="Giraud I."/>
            <person name="Wattier R."/>
            <person name="Teixeira M."/>
            <person name="Grandjean F."/>
            <person name="Rigaud T."/>
            <person name="Cordaux R."/>
        </authorList>
    </citation>
    <scope>NUCLEOTIDE SEQUENCE [LARGE SCALE GENOMIC DNA]</scope>
    <source>
        <strain evidence="8">T1</strain>
        <tissue evidence="8">Spores</tissue>
    </source>
</reference>
<sequence length="132" mass="15195">MQIFVRLPNEKTNVFDVIPETRVEELKEAIQMRYSIDCNAQRILYCGRPLDNQHCLNEVGITNLSTVDMVMRCRGGAFTENDKLLTLPYQNSMICRVCYATNSPKATHCRKKMCGHSTKLRPRKKLKVTGKK</sequence>